<dbReference type="EMBL" id="FMZE01000009">
    <property type="protein sequence ID" value="SDD50174.1"/>
    <property type="molecule type" value="Genomic_DNA"/>
</dbReference>
<reference evidence="13 14" key="1">
    <citation type="submission" date="2016-10" db="EMBL/GenBank/DDBJ databases">
        <authorList>
            <person name="de Groot N.N."/>
        </authorList>
    </citation>
    <scope>NUCLEOTIDE SEQUENCE [LARGE SCALE GENOMIC DNA]</scope>
    <source>
        <strain evidence="13 14">CGMCC 4.5506</strain>
    </source>
</reference>
<dbReference type="InterPro" id="IPR036890">
    <property type="entry name" value="HATPase_C_sf"/>
</dbReference>
<evidence type="ECO:0000256" key="8">
    <source>
        <dbReference type="ARBA" id="ARBA00023012"/>
    </source>
</evidence>
<feature type="compositionally biased region" description="Low complexity" evidence="9">
    <location>
        <begin position="416"/>
        <end position="427"/>
    </location>
</feature>
<feature type="transmembrane region" description="Helical" evidence="10">
    <location>
        <begin position="113"/>
        <end position="137"/>
    </location>
</feature>
<keyword evidence="4" id="KW-0808">Transferase</keyword>
<dbReference type="Pfam" id="PF07730">
    <property type="entry name" value="HisKA_3"/>
    <property type="match status" value="1"/>
</dbReference>
<feature type="domain" description="Histidine kinase/HSP90-like ATPase" evidence="11">
    <location>
        <begin position="286"/>
        <end position="370"/>
    </location>
</feature>
<dbReference type="PANTHER" id="PTHR24421:SF10">
    <property type="entry name" value="NITRATE_NITRITE SENSOR PROTEIN NARQ"/>
    <property type="match status" value="1"/>
</dbReference>
<sequence>MRVAVLSALSAGYIFLVADIGHPGHGGWLVLLAALVVSWGSPRWPLVCALCQTGLLALGEVLGADTVVPLKVLASFALFELAMRTTGKWLAVTGLALGAVYLAAGIAHSDKDVAGVVFQTAVVVGGPMVLGAFIGGVRARAGLAEQRAAEQERLRHSEARMARVAERTAIARELHDLVAHHVASIVLRAGVARHLLPSDGDPRIREVLDDVHDTGSSALTDLRRLVTVLRDPATSETAGGDLVDPAELPIAISAAVERARQSGLAVDATVDPALSGLDPVTGLAVLRFIQEGLANVVKHAGPASAVTLSATVRDDTVGLSLVDDGSGVSTDPAPDRAEGERHGLIGMRERIELLGGTLRAGPEGGGWRLAAGLPATATLGDPVDGSDGTGDAEHSGRSGDSPGSGGSGDSRGSGSSGDAAAPAFPPP</sequence>
<accession>A0A1G6V9P0</accession>
<keyword evidence="10" id="KW-0472">Membrane</keyword>
<dbReference type="GO" id="GO:0000155">
    <property type="term" value="F:phosphorelay sensor kinase activity"/>
    <property type="evidence" value="ECO:0007669"/>
    <property type="project" value="InterPro"/>
</dbReference>
<dbReference type="Gene3D" id="1.20.5.1930">
    <property type="match status" value="1"/>
</dbReference>
<dbReference type="InterPro" id="IPR003594">
    <property type="entry name" value="HATPase_dom"/>
</dbReference>
<evidence type="ECO:0000259" key="12">
    <source>
        <dbReference type="Pfam" id="PF07730"/>
    </source>
</evidence>
<keyword evidence="10" id="KW-1133">Transmembrane helix</keyword>
<dbReference type="GO" id="GO:0005524">
    <property type="term" value="F:ATP binding"/>
    <property type="evidence" value="ECO:0007669"/>
    <property type="project" value="UniProtKB-KW"/>
</dbReference>
<evidence type="ECO:0000256" key="7">
    <source>
        <dbReference type="ARBA" id="ARBA00022840"/>
    </source>
</evidence>
<organism evidence="13 14">
    <name type="scientific">Prauserella marina</name>
    <dbReference type="NCBI Taxonomy" id="530584"/>
    <lineage>
        <taxon>Bacteria</taxon>
        <taxon>Bacillati</taxon>
        <taxon>Actinomycetota</taxon>
        <taxon>Actinomycetes</taxon>
        <taxon>Pseudonocardiales</taxon>
        <taxon>Pseudonocardiaceae</taxon>
        <taxon>Prauserella</taxon>
    </lineage>
</organism>
<evidence type="ECO:0000256" key="6">
    <source>
        <dbReference type="ARBA" id="ARBA00022777"/>
    </source>
</evidence>
<evidence type="ECO:0000256" key="9">
    <source>
        <dbReference type="SAM" id="MobiDB-lite"/>
    </source>
</evidence>
<keyword evidence="5" id="KW-0547">Nucleotide-binding</keyword>
<keyword evidence="14" id="KW-1185">Reference proteome</keyword>
<dbReference type="InterPro" id="IPR011712">
    <property type="entry name" value="Sig_transdc_His_kin_sub3_dim/P"/>
</dbReference>
<dbReference type="AlphaFoldDB" id="A0A1G6V9P0"/>
<evidence type="ECO:0000259" key="11">
    <source>
        <dbReference type="Pfam" id="PF02518"/>
    </source>
</evidence>
<feature type="region of interest" description="Disordered" evidence="9">
    <location>
        <begin position="378"/>
        <end position="427"/>
    </location>
</feature>
<keyword evidence="10" id="KW-0812">Transmembrane</keyword>
<evidence type="ECO:0000256" key="3">
    <source>
        <dbReference type="ARBA" id="ARBA00022553"/>
    </source>
</evidence>
<dbReference type="EC" id="2.7.13.3" evidence="2"/>
<dbReference type="SUPFAM" id="SSF55874">
    <property type="entry name" value="ATPase domain of HSP90 chaperone/DNA topoisomerase II/histidine kinase"/>
    <property type="match status" value="1"/>
</dbReference>
<feature type="domain" description="Signal transduction histidine kinase subgroup 3 dimerisation and phosphoacceptor" evidence="12">
    <location>
        <begin position="166"/>
        <end position="233"/>
    </location>
</feature>
<proteinExistence type="predicted"/>
<dbReference type="CDD" id="cd16917">
    <property type="entry name" value="HATPase_UhpB-NarQ-NarX-like"/>
    <property type="match status" value="1"/>
</dbReference>
<evidence type="ECO:0000313" key="14">
    <source>
        <dbReference type="Proteomes" id="UP000199494"/>
    </source>
</evidence>
<keyword evidence="8" id="KW-0902">Two-component regulatory system</keyword>
<gene>
    <name evidence="13" type="ORF">SAMN05421630_109121</name>
</gene>
<evidence type="ECO:0000256" key="5">
    <source>
        <dbReference type="ARBA" id="ARBA00022741"/>
    </source>
</evidence>
<feature type="compositionally biased region" description="Gly residues" evidence="9">
    <location>
        <begin position="402"/>
        <end position="415"/>
    </location>
</feature>
<dbReference type="Gene3D" id="3.30.565.10">
    <property type="entry name" value="Histidine kinase-like ATPase, C-terminal domain"/>
    <property type="match status" value="1"/>
</dbReference>
<evidence type="ECO:0000313" key="13">
    <source>
        <dbReference type="EMBL" id="SDD50174.1"/>
    </source>
</evidence>
<dbReference type="Pfam" id="PF02518">
    <property type="entry name" value="HATPase_c"/>
    <property type="match status" value="1"/>
</dbReference>
<keyword evidence="3" id="KW-0597">Phosphoprotein</keyword>
<keyword evidence="7" id="KW-0067">ATP-binding</keyword>
<evidence type="ECO:0000256" key="4">
    <source>
        <dbReference type="ARBA" id="ARBA00022679"/>
    </source>
</evidence>
<dbReference type="GO" id="GO:0046983">
    <property type="term" value="F:protein dimerization activity"/>
    <property type="evidence" value="ECO:0007669"/>
    <property type="project" value="InterPro"/>
</dbReference>
<name>A0A1G6V9P0_9PSEU</name>
<dbReference type="STRING" id="530584.SAMN05421630_109121"/>
<comment type="catalytic activity">
    <reaction evidence="1">
        <text>ATP + protein L-histidine = ADP + protein N-phospho-L-histidine.</text>
        <dbReference type="EC" id="2.7.13.3"/>
    </reaction>
</comment>
<dbReference type="Proteomes" id="UP000199494">
    <property type="component" value="Unassembled WGS sequence"/>
</dbReference>
<dbReference type="InterPro" id="IPR050482">
    <property type="entry name" value="Sensor_HK_TwoCompSys"/>
</dbReference>
<evidence type="ECO:0000256" key="1">
    <source>
        <dbReference type="ARBA" id="ARBA00000085"/>
    </source>
</evidence>
<keyword evidence="6 13" id="KW-0418">Kinase</keyword>
<feature type="transmembrane region" description="Helical" evidence="10">
    <location>
        <begin position="89"/>
        <end position="107"/>
    </location>
</feature>
<protein>
    <recommendedName>
        <fullName evidence="2">histidine kinase</fullName>
        <ecNumber evidence="2">2.7.13.3</ecNumber>
    </recommendedName>
</protein>
<dbReference type="GO" id="GO:0016020">
    <property type="term" value="C:membrane"/>
    <property type="evidence" value="ECO:0007669"/>
    <property type="project" value="InterPro"/>
</dbReference>
<evidence type="ECO:0000256" key="2">
    <source>
        <dbReference type="ARBA" id="ARBA00012438"/>
    </source>
</evidence>
<evidence type="ECO:0000256" key="10">
    <source>
        <dbReference type="SAM" id="Phobius"/>
    </source>
</evidence>
<dbReference type="PANTHER" id="PTHR24421">
    <property type="entry name" value="NITRATE/NITRITE SENSOR PROTEIN NARX-RELATED"/>
    <property type="match status" value="1"/>
</dbReference>